<proteinExistence type="predicted"/>
<evidence type="ECO:0000313" key="2">
    <source>
        <dbReference type="EMBL" id="KII73167.1"/>
    </source>
</evidence>
<keyword evidence="3" id="KW-1185">Reference proteome</keyword>
<dbReference type="AlphaFoldDB" id="A0A0C2NGR1"/>
<evidence type="ECO:0000256" key="1">
    <source>
        <dbReference type="SAM" id="Phobius"/>
    </source>
</evidence>
<gene>
    <name evidence="2" type="ORF">RF11_12499</name>
</gene>
<feature type="transmembrane region" description="Helical" evidence="1">
    <location>
        <begin position="179"/>
        <end position="198"/>
    </location>
</feature>
<comment type="caution">
    <text evidence="2">The sequence shown here is derived from an EMBL/GenBank/DDBJ whole genome shotgun (WGS) entry which is preliminary data.</text>
</comment>
<keyword evidence="1" id="KW-0812">Transmembrane</keyword>
<dbReference type="Proteomes" id="UP000031668">
    <property type="component" value="Unassembled WGS sequence"/>
</dbReference>
<keyword evidence="1" id="KW-1133">Transmembrane helix</keyword>
<organism evidence="2 3">
    <name type="scientific">Thelohanellus kitauei</name>
    <name type="common">Myxosporean</name>
    <dbReference type="NCBI Taxonomy" id="669202"/>
    <lineage>
        <taxon>Eukaryota</taxon>
        <taxon>Metazoa</taxon>
        <taxon>Cnidaria</taxon>
        <taxon>Myxozoa</taxon>
        <taxon>Myxosporea</taxon>
        <taxon>Bivalvulida</taxon>
        <taxon>Platysporina</taxon>
        <taxon>Myxobolidae</taxon>
        <taxon>Thelohanellus</taxon>
    </lineage>
</organism>
<evidence type="ECO:0000313" key="3">
    <source>
        <dbReference type="Proteomes" id="UP000031668"/>
    </source>
</evidence>
<reference evidence="2 3" key="1">
    <citation type="journal article" date="2014" name="Genome Biol. Evol.">
        <title>The genome of the myxosporean Thelohanellus kitauei shows adaptations to nutrient acquisition within its fish host.</title>
        <authorList>
            <person name="Yang Y."/>
            <person name="Xiong J."/>
            <person name="Zhou Z."/>
            <person name="Huo F."/>
            <person name="Miao W."/>
            <person name="Ran C."/>
            <person name="Liu Y."/>
            <person name="Zhang J."/>
            <person name="Feng J."/>
            <person name="Wang M."/>
            <person name="Wang M."/>
            <person name="Wang L."/>
            <person name="Yao B."/>
        </authorList>
    </citation>
    <scope>NUCLEOTIDE SEQUENCE [LARGE SCALE GENOMIC DNA]</scope>
    <source>
        <strain evidence="2">Wuqing</strain>
    </source>
</reference>
<keyword evidence="1" id="KW-0472">Membrane</keyword>
<feature type="transmembrane region" description="Helical" evidence="1">
    <location>
        <begin position="234"/>
        <end position="252"/>
    </location>
</feature>
<sequence>MSYWNKAANNVNLTAFKPIFATPTVIKLEPKMLEMCEVLHKDCWKESLITLPPPSYGSRPSIEQIFKAFLISIREQEAALVNLKEKLALPKKIKEYFQTCSDIVETIPHIVYKKVCSIIIQSSINCVLKMIIEKLVLPSKPGIDFPVDHLQSIIVAFTELDFENDEYIRRKLVQIFNRYFINNIKILSALLLITLYLAGRNQLENHRVELREYCNMFSELGCVIVDKFFKKNNSALNVIVYTFLLIFIIYSYRYPVR</sequence>
<accession>A0A0C2NGR1</accession>
<name>A0A0C2NGR1_THEKT</name>
<dbReference type="EMBL" id="JWZT01000939">
    <property type="protein sequence ID" value="KII73167.1"/>
    <property type="molecule type" value="Genomic_DNA"/>
</dbReference>
<protein>
    <submittedName>
        <fullName evidence="2">Uncharacterized protein</fullName>
    </submittedName>
</protein>
<dbReference type="OrthoDB" id="8193282at2759"/>